<feature type="region of interest" description="Disordered" evidence="1">
    <location>
        <begin position="72"/>
        <end position="129"/>
    </location>
</feature>
<name>U4KU14_PYROM</name>
<dbReference type="AlphaFoldDB" id="U4KU14"/>
<dbReference type="EMBL" id="HF935213">
    <property type="protein sequence ID" value="CCX04653.1"/>
    <property type="molecule type" value="Genomic_DNA"/>
</dbReference>
<accession>U4KU14</accession>
<protein>
    <submittedName>
        <fullName evidence="2">Uncharacterized protein</fullName>
    </submittedName>
</protein>
<proteinExistence type="predicted"/>
<dbReference type="Proteomes" id="UP000018144">
    <property type="component" value="Unassembled WGS sequence"/>
</dbReference>
<evidence type="ECO:0000256" key="1">
    <source>
        <dbReference type="SAM" id="MobiDB-lite"/>
    </source>
</evidence>
<gene>
    <name evidence="2" type="ORF">PCON_03255</name>
</gene>
<evidence type="ECO:0000313" key="2">
    <source>
        <dbReference type="EMBL" id="CCX04653.1"/>
    </source>
</evidence>
<reference evidence="2 3" key="1">
    <citation type="journal article" date="2013" name="PLoS Genet.">
        <title>The genome and development-dependent transcriptomes of Pyronema confluens: a window into fungal evolution.</title>
        <authorList>
            <person name="Traeger S."/>
            <person name="Altegoer F."/>
            <person name="Freitag M."/>
            <person name="Gabaldon T."/>
            <person name="Kempken F."/>
            <person name="Kumar A."/>
            <person name="Marcet-Houben M."/>
            <person name="Poggeler S."/>
            <person name="Stajich J.E."/>
            <person name="Nowrousian M."/>
        </authorList>
    </citation>
    <scope>NUCLEOTIDE SEQUENCE [LARGE SCALE GENOMIC DNA]</scope>
    <source>
        <strain evidence="3">CBS 100304</strain>
        <tissue evidence="2">Vegetative mycelium</tissue>
    </source>
</reference>
<evidence type="ECO:0000313" key="3">
    <source>
        <dbReference type="Proteomes" id="UP000018144"/>
    </source>
</evidence>
<organism evidence="2 3">
    <name type="scientific">Pyronema omphalodes (strain CBS 100304)</name>
    <name type="common">Pyronema confluens</name>
    <dbReference type="NCBI Taxonomy" id="1076935"/>
    <lineage>
        <taxon>Eukaryota</taxon>
        <taxon>Fungi</taxon>
        <taxon>Dikarya</taxon>
        <taxon>Ascomycota</taxon>
        <taxon>Pezizomycotina</taxon>
        <taxon>Pezizomycetes</taxon>
        <taxon>Pezizales</taxon>
        <taxon>Pyronemataceae</taxon>
        <taxon>Pyronema</taxon>
    </lineage>
</organism>
<feature type="compositionally biased region" description="Basic residues" evidence="1">
    <location>
        <begin position="120"/>
        <end position="129"/>
    </location>
</feature>
<keyword evidence="3" id="KW-1185">Reference proteome</keyword>
<sequence length="196" mass="22710">MLVKMEQKKQIDVPAMICIYENDANKDSDLRSRISQEAVTIYSQPNPPPMCISVWMEIEYNKSKFQRIDKVKKANAKKTNSNDQAGPRNEDPNANGEHQHQPAEPANSPGSRAKRETIRAKNRPKKQRWRKLHTLADATERARLQRIEANLHDLKIMLMGYPPYYPLNVECCHVLLYTVYSTLLYPARSRNEFLNS</sequence>